<evidence type="ECO:0008006" key="3">
    <source>
        <dbReference type="Google" id="ProtNLM"/>
    </source>
</evidence>
<evidence type="ECO:0000313" key="2">
    <source>
        <dbReference type="Proteomes" id="UP000243579"/>
    </source>
</evidence>
<protein>
    <recommendedName>
        <fullName evidence="3">DOT1 domain-containing protein</fullName>
    </recommendedName>
</protein>
<reference evidence="1 2" key="1">
    <citation type="journal article" date="2014" name="Genome Biol. Evol.">
        <title>The secreted proteins of Achlya hypogyna and Thraustotheca clavata identify the ancestral oomycete secretome and reveal gene acquisitions by horizontal gene transfer.</title>
        <authorList>
            <person name="Misner I."/>
            <person name="Blouin N."/>
            <person name="Leonard G."/>
            <person name="Richards T.A."/>
            <person name="Lane C.E."/>
        </authorList>
    </citation>
    <scope>NUCLEOTIDE SEQUENCE [LARGE SCALE GENOMIC DNA]</scope>
    <source>
        <strain evidence="1 2">ATCC 48635</strain>
    </source>
</reference>
<organism evidence="1 2">
    <name type="scientific">Achlya hypogyna</name>
    <name type="common">Oomycete</name>
    <name type="synonym">Protoachlya hypogyna</name>
    <dbReference type="NCBI Taxonomy" id="1202772"/>
    <lineage>
        <taxon>Eukaryota</taxon>
        <taxon>Sar</taxon>
        <taxon>Stramenopiles</taxon>
        <taxon>Oomycota</taxon>
        <taxon>Saprolegniomycetes</taxon>
        <taxon>Saprolegniales</taxon>
        <taxon>Achlyaceae</taxon>
        <taxon>Achlya</taxon>
    </lineage>
</organism>
<gene>
    <name evidence="1" type="ORF">ACHHYP_14645</name>
</gene>
<dbReference type="AlphaFoldDB" id="A0A1V9YCN6"/>
<dbReference type="SUPFAM" id="SSF53335">
    <property type="entry name" value="S-adenosyl-L-methionine-dependent methyltransferases"/>
    <property type="match status" value="1"/>
</dbReference>
<evidence type="ECO:0000313" key="1">
    <source>
        <dbReference type="EMBL" id="OQR83490.1"/>
    </source>
</evidence>
<dbReference type="EMBL" id="JNBR01002140">
    <property type="protein sequence ID" value="OQR83490.1"/>
    <property type="molecule type" value="Genomic_DNA"/>
</dbReference>
<dbReference type="OrthoDB" id="2151982at2759"/>
<name>A0A1V9YCN6_ACHHY</name>
<dbReference type="InterPro" id="IPR029063">
    <property type="entry name" value="SAM-dependent_MTases_sf"/>
</dbReference>
<comment type="caution">
    <text evidence="1">The sequence shown here is derived from an EMBL/GenBank/DDBJ whole genome shotgun (WGS) entry which is preliminary data.</text>
</comment>
<keyword evidence="2" id="KW-1185">Reference proteome</keyword>
<accession>A0A1V9YCN6</accession>
<dbReference type="Proteomes" id="UP000243579">
    <property type="component" value="Unassembled WGS sequence"/>
</dbReference>
<dbReference type="Gene3D" id="3.40.50.150">
    <property type="entry name" value="Vaccinia Virus protein VP39"/>
    <property type="match status" value="1"/>
</dbReference>
<proteinExistence type="predicted"/>
<sequence length="204" mass="22213">MDFHPARLYRNSAPEATVAERLRAAFLEGDYEHLQTLLDEATATTTLCCVNPTSALLALVVDALRDLPRPGTVLSIGSGSGLLEFLLDARLGDDGLDVHGVDIAPINAFAPFFDVVQEDLRPSLQGVTVLLAVYLRRPSLLLTYLNWFPHVHKLVLIGPKNEDPIADATTAAGVGAWGALEVRVMNHTALAPWDMLQVWARHTT</sequence>